<dbReference type="EMBL" id="BPLR01016045">
    <property type="protein sequence ID" value="GIY80694.1"/>
    <property type="molecule type" value="Genomic_DNA"/>
</dbReference>
<reference evidence="2 3" key="1">
    <citation type="submission" date="2021-06" db="EMBL/GenBank/DDBJ databases">
        <title>Caerostris extrusa draft genome.</title>
        <authorList>
            <person name="Kono N."/>
            <person name="Arakawa K."/>
        </authorList>
    </citation>
    <scope>NUCLEOTIDE SEQUENCE [LARGE SCALE GENOMIC DNA]</scope>
</reference>
<dbReference type="Proteomes" id="UP001054945">
    <property type="component" value="Unassembled WGS sequence"/>
</dbReference>
<feature type="compositionally biased region" description="Basic and acidic residues" evidence="1">
    <location>
        <begin position="1"/>
        <end position="13"/>
    </location>
</feature>
<keyword evidence="3" id="KW-1185">Reference proteome</keyword>
<gene>
    <name evidence="2" type="ORF">CEXT_790461</name>
</gene>
<accession>A0AAV4WEP4</accession>
<name>A0AAV4WEP4_CAEEX</name>
<comment type="caution">
    <text evidence="2">The sequence shown here is derived from an EMBL/GenBank/DDBJ whole genome shotgun (WGS) entry which is preliminary data.</text>
</comment>
<evidence type="ECO:0000313" key="2">
    <source>
        <dbReference type="EMBL" id="GIY80694.1"/>
    </source>
</evidence>
<sequence length="76" mass="9243">MKDRATEKKEGKFLLRRNPFHPKLQPTSPEKKPRKYFPYPFPCEPLNRKTLRFAVRCYAITGYRGNQKNLFWLLRE</sequence>
<feature type="region of interest" description="Disordered" evidence="1">
    <location>
        <begin position="1"/>
        <end position="33"/>
    </location>
</feature>
<protein>
    <submittedName>
        <fullName evidence="2">Uncharacterized protein</fullName>
    </submittedName>
</protein>
<evidence type="ECO:0000256" key="1">
    <source>
        <dbReference type="SAM" id="MobiDB-lite"/>
    </source>
</evidence>
<proteinExistence type="predicted"/>
<evidence type="ECO:0000313" key="3">
    <source>
        <dbReference type="Proteomes" id="UP001054945"/>
    </source>
</evidence>
<dbReference type="AlphaFoldDB" id="A0AAV4WEP4"/>
<organism evidence="2 3">
    <name type="scientific">Caerostris extrusa</name>
    <name type="common">Bark spider</name>
    <name type="synonym">Caerostris bankana</name>
    <dbReference type="NCBI Taxonomy" id="172846"/>
    <lineage>
        <taxon>Eukaryota</taxon>
        <taxon>Metazoa</taxon>
        <taxon>Ecdysozoa</taxon>
        <taxon>Arthropoda</taxon>
        <taxon>Chelicerata</taxon>
        <taxon>Arachnida</taxon>
        <taxon>Araneae</taxon>
        <taxon>Araneomorphae</taxon>
        <taxon>Entelegynae</taxon>
        <taxon>Araneoidea</taxon>
        <taxon>Araneidae</taxon>
        <taxon>Caerostris</taxon>
    </lineage>
</organism>